<gene>
    <name evidence="2" type="ORF">WMY93_009262</name>
</gene>
<sequence length="122" mass="13870">MDGQSAGEVSDPVLGAVGAEHRHIRPGMNKLENRKDIFQDMVMTPESALAKSRVTVKEEELQEILSEVLPNSKKAEIFEFHFCDFEHSELDLVKCGIKMYYELKWSTSSTSPERFWCGSCIL</sequence>
<protein>
    <recommendedName>
        <fullName evidence="1">PDEase domain-containing protein</fullName>
    </recommendedName>
</protein>
<evidence type="ECO:0000313" key="2">
    <source>
        <dbReference type="EMBL" id="KAK7922360.1"/>
    </source>
</evidence>
<reference evidence="3" key="1">
    <citation type="submission" date="2024-04" db="EMBL/GenBank/DDBJ databases">
        <title>Salinicola lusitanus LLJ914,a marine bacterium isolated from the Okinawa Trough.</title>
        <authorList>
            <person name="Li J."/>
        </authorList>
    </citation>
    <scope>NUCLEOTIDE SEQUENCE [LARGE SCALE GENOMIC DNA]</scope>
</reference>
<dbReference type="Proteomes" id="UP001460270">
    <property type="component" value="Unassembled WGS sequence"/>
</dbReference>
<evidence type="ECO:0000313" key="3">
    <source>
        <dbReference type="Proteomes" id="UP001460270"/>
    </source>
</evidence>
<dbReference type="AlphaFoldDB" id="A0AAW0PEV8"/>
<proteinExistence type="predicted"/>
<dbReference type="PROSITE" id="PS51845">
    <property type="entry name" value="PDEASE_I_2"/>
    <property type="match status" value="1"/>
</dbReference>
<name>A0AAW0PEV8_9GOBI</name>
<dbReference type="EMBL" id="JBBPFD010000006">
    <property type="protein sequence ID" value="KAK7922360.1"/>
    <property type="molecule type" value="Genomic_DNA"/>
</dbReference>
<dbReference type="GO" id="GO:0004114">
    <property type="term" value="F:3',5'-cyclic-nucleotide phosphodiesterase activity"/>
    <property type="evidence" value="ECO:0007669"/>
    <property type="project" value="InterPro"/>
</dbReference>
<keyword evidence="3" id="KW-1185">Reference proteome</keyword>
<organism evidence="2 3">
    <name type="scientific">Mugilogobius chulae</name>
    <name type="common">yellowstripe goby</name>
    <dbReference type="NCBI Taxonomy" id="88201"/>
    <lineage>
        <taxon>Eukaryota</taxon>
        <taxon>Metazoa</taxon>
        <taxon>Chordata</taxon>
        <taxon>Craniata</taxon>
        <taxon>Vertebrata</taxon>
        <taxon>Euteleostomi</taxon>
        <taxon>Actinopterygii</taxon>
        <taxon>Neopterygii</taxon>
        <taxon>Teleostei</taxon>
        <taxon>Neoteleostei</taxon>
        <taxon>Acanthomorphata</taxon>
        <taxon>Gobiaria</taxon>
        <taxon>Gobiiformes</taxon>
        <taxon>Gobioidei</taxon>
        <taxon>Gobiidae</taxon>
        <taxon>Gobionellinae</taxon>
        <taxon>Mugilogobius</taxon>
    </lineage>
</organism>
<comment type="caution">
    <text evidence="2">The sequence shown here is derived from an EMBL/GenBank/DDBJ whole genome shotgun (WGS) entry which is preliminary data.</text>
</comment>
<dbReference type="InterPro" id="IPR002073">
    <property type="entry name" value="PDEase_catalytic_dom"/>
</dbReference>
<evidence type="ECO:0000259" key="1">
    <source>
        <dbReference type="PROSITE" id="PS51845"/>
    </source>
</evidence>
<dbReference type="GO" id="GO:0007165">
    <property type="term" value="P:signal transduction"/>
    <property type="evidence" value="ECO:0007669"/>
    <property type="project" value="InterPro"/>
</dbReference>
<accession>A0AAW0PEV8</accession>
<feature type="domain" description="PDEase" evidence="1">
    <location>
        <begin position="57"/>
        <end position="122"/>
    </location>
</feature>